<dbReference type="GeneID" id="87922769"/>
<evidence type="ECO:0000313" key="9">
    <source>
        <dbReference type="EMBL" id="KAK4084326.1"/>
    </source>
</evidence>
<dbReference type="InterPro" id="IPR011701">
    <property type="entry name" value="MFS"/>
</dbReference>
<evidence type="ECO:0000256" key="6">
    <source>
        <dbReference type="ARBA" id="ARBA00037968"/>
    </source>
</evidence>
<keyword evidence="10" id="KW-1185">Reference proteome</keyword>
<accession>A0AAE1IKW1</accession>
<evidence type="ECO:0000256" key="5">
    <source>
        <dbReference type="ARBA" id="ARBA00023136"/>
    </source>
</evidence>
<name>A0AAE1IKW1_9HYPO</name>
<comment type="subcellular location">
    <subcellularLocation>
        <location evidence="1">Membrane</location>
        <topology evidence="1">Multi-pass membrane protein</topology>
    </subcellularLocation>
</comment>
<feature type="transmembrane region" description="Helical" evidence="7">
    <location>
        <begin position="67"/>
        <end position="85"/>
    </location>
</feature>
<dbReference type="Pfam" id="PF07690">
    <property type="entry name" value="MFS_1"/>
    <property type="match status" value="1"/>
</dbReference>
<evidence type="ECO:0000256" key="2">
    <source>
        <dbReference type="ARBA" id="ARBA00022448"/>
    </source>
</evidence>
<organism evidence="9 10">
    <name type="scientific">Trichoderma aggressivum f. europaeum</name>
    <dbReference type="NCBI Taxonomy" id="173218"/>
    <lineage>
        <taxon>Eukaryota</taxon>
        <taxon>Fungi</taxon>
        <taxon>Dikarya</taxon>
        <taxon>Ascomycota</taxon>
        <taxon>Pezizomycotina</taxon>
        <taxon>Sordariomycetes</taxon>
        <taxon>Hypocreomycetidae</taxon>
        <taxon>Hypocreales</taxon>
        <taxon>Hypocreaceae</taxon>
        <taxon>Trichoderma</taxon>
    </lineage>
</organism>
<comment type="similarity">
    <text evidence="6">Belongs to the major facilitator superfamily. Allantoate permease family.</text>
</comment>
<keyword evidence="3 7" id="KW-0812">Transmembrane</keyword>
<dbReference type="PANTHER" id="PTHR43791:SF103">
    <property type="entry name" value="MAJOR FACILITATOR SUPERFAMILY (MFS) PROFILE DOMAIN-CONTAINING PROTEIN-RELATED"/>
    <property type="match status" value="1"/>
</dbReference>
<comment type="caution">
    <text evidence="9">The sequence shown here is derived from an EMBL/GenBank/DDBJ whole genome shotgun (WGS) entry which is preliminary data.</text>
</comment>
<feature type="transmembrane region" description="Helical" evidence="7">
    <location>
        <begin position="92"/>
        <end position="110"/>
    </location>
</feature>
<sequence>MMARRFMCLISCEWNQPQSRKPECILPLMGICYMLQFMDKITLSYATQLGILTDLRLHGSQYSWTSSIFYFGYLFWSFPSSYLAVRAPLAKYVASTVVLWGIVLMCHAATKDYAGLMTVRFFLGVTEAAVSPGFSLIVGLFYKREEQPARMLIWFSGNAVANIISGLVAHGIGEINTSKVATWKLLFLILGAVTTFWGIALVLLLPSSPSEARFLTPDERALCLQRTVANKTGILEKSEFKAPQMMAGLLDPQAWLLFLMMFTVSVANGGISAFGSIITASFGFDPLTAVLMQMPSGGFQLGAMVLSSILAAYTKIPRTIIMAFMTIVSLVGIVMVYAIPSQQKWSRLGGSWITTTYVANIPLQLSLITSNVGGFTKRSTVSGMLFVAYCTGNIVGPQFYSTDQAPRYSKGIRATLAGYGLATFFVFSLFLYYIFENKRRDAKHGLPADVSGSEEQELEVSNKTDRELTDFRYIL</sequence>
<feature type="transmembrane region" description="Helical" evidence="7">
    <location>
        <begin position="185"/>
        <end position="205"/>
    </location>
</feature>
<proteinExistence type="inferred from homology"/>
<feature type="transmembrane region" description="Helical" evidence="7">
    <location>
        <begin position="320"/>
        <end position="339"/>
    </location>
</feature>
<evidence type="ECO:0000313" key="10">
    <source>
        <dbReference type="Proteomes" id="UP001273209"/>
    </source>
</evidence>
<evidence type="ECO:0000259" key="8">
    <source>
        <dbReference type="PROSITE" id="PS50850"/>
    </source>
</evidence>
<evidence type="ECO:0000256" key="1">
    <source>
        <dbReference type="ARBA" id="ARBA00004141"/>
    </source>
</evidence>
<keyword evidence="4 7" id="KW-1133">Transmembrane helix</keyword>
<feature type="transmembrane region" description="Helical" evidence="7">
    <location>
        <begin position="122"/>
        <end position="142"/>
    </location>
</feature>
<dbReference type="Gene3D" id="1.20.1250.20">
    <property type="entry name" value="MFS general substrate transporter like domains"/>
    <property type="match status" value="1"/>
</dbReference>
<feature type="transmembrane region" description="Helical" evidence="7">
    <location>
        <begin position="151"/>
        <end position="173"/>
    </location>
</feature>
<dbReference type="InterPro" id="IPR036259">
    <property type="entry name" value="MFS_trans_sf"/>
</dbReference>
<dbReference type="PROSITE" id="PS50850">
    <property type="entry name" value="MFS"/>
    <property type="match status" value="1"/>
</dbReference>
<protein>
    <recommendedName>
        <fullName evidence="8">Major facilitator superfamily (MFS) profile domain-containing protein</fullName>
    </recommendedName>
</protein>
<evidence type="ECO:0000256" key="3">
    <source>
        <dbReference type="ARBA" id="ARBA00022692"/>
    </source>
</evidence>
<feature type="transmembrane region" description="Helical" evidence="7">
    <location>
        <begin position="381"/>
        <end position="400"/>
    </location>
</feature>
<feature type="transmembrane region" description="Helical" evidence="7">
    <location>
        <begin position="254"/>
        <end position="278"/>
    </location>
</feature>
<gene>
    <name evidence="9" type="ORF">Triagg1_806</name>
</gene>
<dbReference type="AlphaFoldDB" id="A0AAE1IKW1"/>
<dbReference type="PANTHER" id="PTHR43791">
    <property type="entry name" value="PERMEASE-RELATED"/>
    <property type="match status" value="1"/>
</dbReference>
<dbReference type="EMBL" id="JAWRVG010000002">
    <property type="protein sequence ID" value="KAK4084326.1"/>
    <property type="molecule type" value="Genomic_DNA"/>
</dbReference>
<dbReference type="SUPFAM" id="SSF103473">
    <property type="entry name" value="MFS general substrate transporter"/>
    <property type="match status" value="1"/>
</dbReference>
<evidence type="ECO:0000256" key="4">
    <source>
        <dbReference type="ARBA" id="ARBA00022989"/>
    </source>
</evidence>
<dbReference type="GO" id="GO:0016020">
    <property type="term" value="C:membrane"/>
    <property type="evidence" value="ECO:0007669"/>
    <property type="project" value="UniProtKB-SubCell"/>
</dbReference>
<dbReference type="Proteomes" id="UP001273209">
    <property type="component" value="Unassembled WGS sequence"/>
</dbReference>
<dbReference type="RefSeq" id="XP_062760030.1">
    <property type="nucleotide sequence ID" value="XM_062895147.1"/>
</dbReference>
<dbReference type="InterPro" id="IPR020846">
    <property type="entry name" value="MFS_dom"/>
</dbReference>
<feature type="transmembrane region" description="Helical" evidence="7">
    <location>
        <begin position="351"/>
        <end position="369"/>
    </location>
</feature>
<dbReference type="FunFam" id="1.20.1250.20:FF:000064">
    <property type="entry name" value="MFS allantoate transporter"/>
    <property type="match status" value="1"/>
</dbReference>
<feature type="domain" description="Major facilitator superfamily (MFS) profile" evidence="8">
    <location>
        <begin position="25"/>
        <end position="440"/>
    </location>
</feature>
<keyword evidence="5 7" id="KW-0472">Membrane</keyword>
<reference evidence="9" key="1">
    <citation type="submission" date="2023-11" db="EMBL/GenBank/DDBJ databases">
        <title>The genome sequences of three competitors of mushroom-forming fungi.</title>
        <authorList>
            <person name="Beijen E."/>
            <person name="Ohm R.A."/>
        </authorList>
    </citation>
    <scope>NUCLEOTIDE SEQUENCE</scope>
    <source>
        <strain evidence="9">CBS 100526</strain>
    </source>
</reference>
<feature type="transmembrane region" description="Helical" evidence="7">
    <location>
        <begin position="412"/>
        <end position="435"/>
    </location>
</feature>
<evidence type="ECO:0000256" key="7">
    <source>
        <dbReference type="SAM" id="Phobius"/>
    </source>
</evidence>
<dbReference type="GO" id="GO:0022857">
    <property type="term" value="F:transmembrane transporter activity"/>
    <property type="evidence" value="ECO:0007669"/>
    <property type="project" value="InterPro"/>
</dbReference>
<feature type="transmembrane region" description="Helical" evidence="7">
    <location>
        <begin position="290"/>
        <end position="313"/>
    </location>
</feature>
<keyword evidence="2" id="KW-0813">Transport</keyword>